<proteinExistence type="predicted"/>
<dbReference type="EMBL" id="WIVU01000115">
    <property type="protein sequence ID" value="MQU09365.1"/>
    <property type="molecule type" value="Genomic_DNA"/>
</dbReference>
<dbReference type="AlphaFoldDB" id="A0A6L5I3Y2"/>
<gene>
    <name evidence="2" type="ORF">GHO27_27365</name>
</gene>
<feature type="region of interest" description="Disordered" evidence="1">
    <location>
        <begin position="55"/>
        <end position="78"/>
    </location>
</feature>
<name>A0A6L5I3Y2_9PSED</name>
<evidence type="ECO:0000256" key="1">
    <source>
        <dbReference type="SAM" id="MobiDB-lite"/>
    </source>
</evidence>
<dbReference type="RefSeq" id="WP_048402754.1">
    <property type="nucleotide sequence ID" value="NZ_WIVU01000115.1"/>
</dbReference>
<dbReference type="Proteomes" id="UP000478064">
    <property type="component" value="Unassembled WGS sequence"/>
</dbReference>
<protein>
    <submittedName>
        <fullName evidence="2">Uncharacterized protein</fullName>
    </submittedName>
</protein>
<sequence length="78" mass="8820">MSEQYDPEGVYDVIEPEGSKTGELRQGRYFETTWEVGKVEGDVFHYNGKPAGKLEGLTLTRDDPPGAKLTQFKLVRQE</sequence>
<evidence type="ECO:0000313" key="3">
    <source>
        <dbReference type="Proteomes" id="UP000478064"/>
    </source>
</evidence>
<evidence type="ECO:0000313" key="2">
    <source>
        <dbReference type="EMBL" id="MQU09365.1"/>
    </source>
</evidence>
<reference evidence="2 3" key="1">
    <citation type="submission" date="2019-10" db="EMBL/GenBank/DDBJ databases">
        <title>Evaluation of single-gene subtyping targets for Pseudomonas.</title>
        <authorList>
            <person name="Reichler S.J."/>
            <person name="Orsi R.H."/>
            <person name="Wiedmann M."/>
            <person name="Martin N.H."/>
            <person name="Murphy S.I."/>
        </authorList>
    </citation>
    <scope>NUCLEOTIDE SEQUENCE [LARGE SCALE GENOMIC DNA]</scope>
    <source>
        <strain evidence="2 3">FSL R10-1637</strain>
    </source>
</reference>
<comment type="caution">
    <text evidence="2">The sequence shown here is derived from an EMBL/GenBank/DDBJ whole genome shotgun (WGS) entry which is preliminary data.</text>
</comment>
<accession>A0A6L5I3Y2</accession>
<organism evidence="2 3">
    <name type="scientific">Pseudomonas helleri</name>
    <dbReference type="NCBI Taxonomy" id="1608996"/>
    <lineage>
        <taxon>Bacteria</taxon>
        <taxon>Pseudomonadati</taxon>
        <taxon>Pseudomonadota</taxon>
        <taxon>Gammaproteobacteria</taxon>
        <taxon>Pseudomonadales</taxon>
        <taxon>Pseudomonadaceae</taxon>
        <taxon>Pseudomonas</taxon>
    </lineage>
</organism>